<dbReference type="AlphaFoldDB" id="A0A017S6V9"/>
<dbReference type="InterPro" id="IPR008030">
    <property type="entry name" value="NmrA-like"/>
</dbReference>
<name>A0A017S6V9_ASPRC</name>
<dbReference type="PANTHER" id="PTHR48079">
    <property type="entry name" value="PROTEIN YEEZ"/>
    <property type="match status" value="1"/>
</dbReference>
<dbReference type="GO" id="GO:0004029">
    <property type="term" value="F:aldehyde dehydrogenase (NAD+) activity"/>
    <property type="evidence" value="ECO:0007669"/>
    <property type="project" value="TreeGrafter"/>
</dbReference>
<protein>
    <submittedName>
        <fullName evidence="2">Nucleoside-diphosphate-sugar epimerase</fullName>
    </submittedName>
</protein>
<keyword evidence="3" id="KW-1185">Reference proteome</keyword>
<dbReference type="OrthoDB" id="2130169at2759"/>
<dbReference type="GeneID" id="63701746"/>
<dbReference type="InterPro" id="IPR036291">
    <property type="entry name" value="NAD(P)-bd_dom_sf"/>
</dbReference>
<dbReference type="EMBL" id="KK088440">
    <property type="protein sequence ID" value="EYE91905.1"/>
    <property type="molecule type" value="Genomic_DNA"/>
</dbReference>
<dbReference type="Gene3D" id="3.40.50.720">
    <property type="entry name" value="NAD(P)-binding Rossmann-like Domain"/>
    <property type="match status" value="1"/>
</dbReference>
<dbReference type="PANTHER" id="PTHR48079:SF6">
    <property type="entry name" value="NAD(P)-BINDING DOMAIN-CONTAINING PROTEIN-RELATED"/>
    <property type="match status" value="1"/>
</dbReference>
<evidence type="ECO:0000313" key="2">
    <source>
        <dbReference type="EMBL" id="EYE91905.1"/>
    </source>
</evidence>
<sequence length="340" mass="37687">MKTVFITGVSGYIGGDLLSVLTVQYPDYNYRALVRSEKSSELIKAQFPAVEIVQSDLDNLETLRNEGAGADIIIPDASDHLDAAQAIVRGALEGHDEEHPVYYLHTSGTGILSFLDTENGVYGERRDKLYNDLEGVQEILSFPDHAFHRNVDKFVLGAGAEQLKVLKTAIVSPTTVYGRGRGVCSQRSRQIYEMSKYTLQTRKIPIIGRGLSIGGNIHVADVTSLFVLLFERAHRGDENNKLWGGEAYYIAANSEHCWGDVARLVGKVAVDEGFIPSAEVQSLDVDTARQLAGFETVSWGLNMRSRAKRAREYLGWEASGPSLQDEIPGIVREEWQRLQE</sequence>
<dbReference type="Proteomes" id="UP000019804">
    <property type="component" value="Unassembled WGS sequence"/>
</dbReference>
<dbReference type="GO" id="GO:0005737">
    <property type="term" value="C:cytoplasm"/>
    <property type="evidence" value="ECO:0007669"/>
    <property type="project" value="TreeGrafter"/>
</dbReference>
<organism evidence="2 3">
    <name type="scientific">Aspergillus ruber (strain CBS 135680)</name>
    <dbReference type="NCBI Taxonomy" id="1388766"/>
    <lineage>
        <taxon>Eukaryota</taxon>
        <taxon>Fungi</taxon>
        <taxon>Dikarya</taxon>
        <taxon>Ascomycota</taxon>
        <taxon>Pezizomycotina</taxon>
        <taxon>Eurotiomycetes</taxon>
        <taxon>Eurotiomycetidae</taxon>
        <taxon>Eurotiales</taxon>
        <taxon>Aspergillaceae</taxon>
        <taxon>Aspergillus</taxon>
        <taxon>Aspergillus subgen. Aspergillus</taxon>
    </lineage>
</organism>
<proteinExistence type="predicted"/>
<dbReference type="Pfam" id="PF05368">
    <property type="entry name" value="NmrA"/>
    <property type="match status" value="1"/>
</dbReference>
<dbReference type="HOGENOM" id="CLU_007383_12_2_1"/>
<gene>
    <name evidence="2" type="ORF">EURHEDRAFT_518002</name>
</gene>
<dbReference type="InterPro" id="IPR051783">
    <property type="entry name" value="NAD(P)-dependent_oxidoreduct"/>
</dbReference>
<feature type="domain" description="NmrA-like" evidence="1">
    <location>
        <begin position="2"/>
        <end position="92"/>
    </location>
</feature>
<evidence type="ECO:0000313" key="3">
    <source>
        <dbReference type="Proteomes" id="UP000019804"/>
    </source>
</evidence>
<evidence type="ECO:0000259" key="1">
    <source>
        <dbReference type="Pfam" id="PF05368"/>
    </source>
</evidence>
<dbReference type="RefSeq" id="XP_040635595.1">
    <property type="nucleotide sequence ID" value="XM_040786622.1"/>
</dbReference>
<dbReference type="STRING" id="1388766.A0A017S6V9"/>
<reference evidence="3" key="1">
    <citation type="journal article" date="2014" name="Nat. Commun.">
        <title>Genomic adaptations of the halophilic Dead Sea filamentous fungus Eurotium rubrum.</title>
        <authorList>
            <person name="Kis-Papo T."/>
            <person name="Weig A.R."/>
            <person name="Riley R."/>
            <person name="Persoh D."/>
            <person name="Salamov A."/>
            <person name="Sun H."/>
            <person name="Lipzen A."/>
            <person name="Wasser S.P."/>
            <person name="Rambold G."/>
            <person name="Grigoriev I.V."/>
            <person name="Nevo E."/>
        </authorList>
    </citation>
    <scope>NUCLEOTIDE SEQUENCE [LARGE SCALE GENOMIC DNA]</scope>
    <source>
        <strain evidence="3">CBS 135680</strain>
    </source>
</reference>
<dbReference type="SUPFAM" id="SSF51735">
    <property type="entry name" value="NAD(P)-binding Rossmann-fold domains"/>
    <property type="match status" value="1"/>
</dbReference>
<accession>A0A017S6V9</accession>